<gene>
    <name evidence="4" type="ORF">ACFQ00_02030</name>
</gene>
<dbReference type="Proteomes" id="UP001597124">
    <property type="component" value="Unassembled WGS sequence"/>
</dbReference>
<organism evidence="4 5">
    <name type="scientific">Sphingosinicella xenopeptidilytica</name>
    <dbReference type="NCBI Taxonomy" id="364098"/>
    <lineage>
        <taxon>Bacteria</taxon>
        <taxon>Pseudomonadati</taxon>
        <taxon>Pseudomonadota</taxon>
        <taxon>Alphaproteobacteria</taxon>
        <taxon>Sphingomonadales</taxon>
        <taxon>Sphingosinicellaceae</taxon>
        <taxon>Sphingosinicella</taxon>
    </lineage>
</organism>
<dbReference type="InterPro" id="IPR003313">
    <property type="entry name" value="AraC-bd"/>
</dbReference>
<protein>
    <submittedName>
        <fullName evidence="4">AraC family ligand binding domain-containing protein</fullName>
    </submittedName>
</protein>
<feature type="domain" description="AraC-type arabinose-binding/dimerisation" evidence="3">
    <location>
        <begin position="65"/>
        <end position="132"/>
    </location>
</feature>
<dbReference type="CDD" id="cd02208">
    <property type="entry name" value="cupin_RmlC-like"/>
    <property type="match status" value="1"/>
</dbReference>
<evidence type="ECO:0000256" key="1">
    <source>
        <dbReference type="ARBA" id="ARBA00023125"/>
    </source>
</evidence>
<dbReference type="InterPro" id="IPR011051">
    <property type="entry name" value="RmlC_Cupin_sf"/>
</dbReference>
<evidence type="ECO:0000313" key="4">
    <source>
        <dbReference type="EMBL" id="MFD0847093.1"/>
    </source>
</evidence>
<reference evidence="5" key="1">
    <citation type="journal article" date="2019" name="Int. J. Syst. Evol. Microbiol.">
        <title>The Global Catalogue of Microorganisms (GCM) 10K type strain sequencing project: providing services to taxonomists for standard genome sequencing and annotation.</title>
        <authorList>
            <consortium name="The Broad Institute Genomics Platform"/>
            <consortium name="The Broad Institute Genome Sequencing Center for Infectious Disease"/>
            <person name="Wu L."/>
            <person name="Ma J."/>
        </authorList>
    </citation>
    <scope>NUCLEOTIDE SEQUENCE [LARGE SCALE GENOMIC DNA]</scope>
    <source>
        <strain evidence="5">CCUG 52537</strain>
    </source>
</reference>
<dbReference type="Gene3D" id="2.60.120.10">
    <property type="entry name" value="Jelly Rolls"/>
    <property type="match status" value="2"/>
</dbReference>
<dbReference type="Pfam" id="PF02311">
    <property type="entry name" value="AraC_binding"/>
    <property type="match status" value="1"/>
</dbReference>
<dbReference type="InterPro" id="IPR014710">
    <property type="entry name" value="RmlC-like_jellyroll"/>
</dbReference>
<proteinExistence type="predicted"/>
<dbReference type="EMBL" id="JBHTIK010000001">
    <property type="protein sequence ID" value="MFD0847093.1"/>
    <property type="molecule type" value="Genomic_DNA"/>
</dbReference>
<sequence length="260" mass="28957">MKNTSATQKEAVFRRAAEHEVELPPQPGQVHRASMGRIIDYRLQETTNDMVRAIATLPGHFEAIPKWGSPWHYHECDLQIALILKGSLDIAYEHETFSRASQGDILFIPGHVLHDVGGASSDYQVAEITFPGSFGTIEADPPEPDLKSRGATLAIRDARLIGEYDGLAIYRYALAEALGSQYAIRRYVRRRAEASHGVWQQHADRYRMLFVTQGKVTVEVNGNRPAILKALDIAIIPGDADYRYLSPSVEYEAVEVALGK</sequence>
<evidence type="ECO:0000256" key="2">
    <source>
        <dbReference type="SAM" id="MobiDB-lite"/>
    </source>
</evidence>
<evidence type="ECO:0000313" key="5">
    <source>
        <dbReference type="Proteomes" id="UP001597124"/>
    </source>
</evidence>
<comment type="caution">
    <text evidence="4">The sequence shown here is derived from an EMBL/GenBank/DDBJ whole genome shotgun (WGS) entry which is preliminary data.</text>
</comment>
<accession>A0ABW3BYC1</accession>
<evidence type="ECO:0000259" key="3">
    <source>
        <dbReference type="Pfam" id="PF02311"/>
    </source>
</evidence>
<feature type="compositionally biased region" description="Basic and acidic residues" evidence="2">
    <location>
        <begin position="11"/>
        <end position="22"/>
    </location>
</feature>
<dbReference type="SUPFAM" id="SSF51182">
    <property type="entry name" value="RmlC-like cupins"/>
    <property type="match status" value="1"/>
</dbReference>
<feature type="region of interest" description="Disordered" evidence="2">
    <location>
        <begin position="1"/>
        <end position="29"/>
    </location>
</feature>
<keyword evidence="5" id="KW-1185">Reference proteome</keyword>
<keyword evidence="1" id="KW-0238">DNA-binding</keyword>
<name>A0ABW3BYC1_SPHXN</name>